<feature type="transmembrane region" description="Helical" evidence="5">
    <location>
        <begin position="9"/>
        <end position="27"/>
    </location>
</feature>
<dbReference type="Gene3D" id="3.40.50.720">
    <property type="entry name" value="NAD(P)-binding Rossmann-like Domain"/>
    <property type="match status" value="1"/>
</dbReference>
<dbReference type="InterPro" id="IPR002347">
    <property type="entry name" value="SDR_fam"/>
</dbReference>
<evidence type="ECO:0000256" key="3">
    <source>
        <dbReference type="ARBA" id="ARBA00023002"/>
    </source>
</evidence>
<evidence type="ECO:0000313" key="7">
    <source>
        <dbReference type="Proteomes" id="UP000240883"/>
    </source>
</evidence>
<dbReference type="PRINTS" id="PR00081">
    <property type="entry name" value="GDHRDH"/>
</dbReference>
<accession>A0A2T2P5S4</accession>
<keyword evidence="7" id="KW-1185">Reference proteome</keyword>
<keyword evidence="5" id="KW-0472">Membrane</keyword>
<organism evidence="6 7">
    <name type="scientific">Corynespora cassiicola Philippines</name>
    <dbReference type="NCBI Taxonomy" id="1448308"/>
    <lineage>
        <taxon>Eukaryota</taxon>
        <taxon>Fungi</taxon>
        <taxon>Dikarya</taxon>
        <taxon>Ascomycota</taxon>
        <taxon>Pezizomycotina</taxon>
        <taxon>Dothideomycetes</taxon>
        <taxon>Pleosporomycetidae</taxon>
        <taxon>Pleosporales</taxon>
        <taxon>Corynesporascaceae</taxon>
        <taxon>Corynespora</taxon>
    </lineage>
</organism>
<dbReference type="OrthoDB" id="10253736at2759"/>
<name>A0A2T2P5S4_CORCC</name>
<gene>
    <name evidence="6" type="ORF">BS50DRAFT_616241</name>
</gene>
<keyword evidence="2" id="KW-0521">NADP</keyword>
<reference evidence="6 7" key="1">
    <citation type="journal article" date="2018" name="Front. Microbiol.">
        <title>Genome-Wide Analysis of Corynespora cassiicola Leaf Fall Disease Putative Effectors.</title>
        <authorList>
            <person name="Lopez D."/>
            <person name="Ribeiro S."/>
            <person name="Label P."/>
            <person name="Fumanal B."/>
            <person name="Venisse J.S."/>
            <person name="Kohler A."/>
            <person name="de Oliveira R.R."/>
            <person name="Labutti K."/>
            <person name="Lipzen A."/>
            <person name="Lail K."/>
            <person name="Bauer D."/>
            <person name="Ohm R.A."/>
            <person name="Barry K.W."/>
            <person name="Spatafora J."/>
            <person name="Grigoriev I.V."/>
            <person name="Martin F.M."/>
            <person name="Pujade-Renaud V."/>
        </authorList>
    </citation>
    <scope>NUCLEOTIDE SEQUENCE [LARGE SCALE GENOMIC DNA]</scope>
    <source>
        <strain evidence="6 7">Philippines</strain>
    </source>
</reference>
<sequence>MLSFIRSTVFDFFTVILILSFILLKTIPQDATDDLYAGPIKLTDFYTVFYICIGTRIVYALNRWLTIRWTNNFVRDPTWNWPNEIAVVTGGSSGIGAEIVRELTRHRIKAIILDINPPSAKLGDGVAYYQLNLTSSTSISSVAAKIKQDHGNPSILINNAGTGTAHTILSEAESERRRVYEVNTLCHFTLVREFLPWMIEKDHGHVMTIASTGSFYSQAQNVSYACSKASAMAFHEGLSQELRLRFNAPRVRTSIIFPDFVRTPLVQALTSKVEKFPVEVLEPDVIAKEAVRALLSTYGHNIVLPRKMAFLALLRGLPLLQRIVQKWDPDPLALVNL</sequence>
<dbReference type="InterPro" id="IPR036291">
    <property type="entry name" value="NAD(P)-bd_dom_sf"/>
</dbReference>
<keyword evidence="5" id="KW-1133">Transmembrane helix</keyword>
<comment type="similarity">
    <text evidence="1 4">Belongs to the short-chain dehydrogenases/reductases (SDR) family.</text>
</comment>
<dbReference type="PANTHER" id="PTHR24322:SF736">
    <property type="entry name" value="RETINOL DEHYDROGENASE 10"/>
    <property type="match status" value="1"/>
</dbReference>
<evidence type="ECO:0000256" key="2">
    <source>
        <dbReference type="ARBA" id="ARBA00022857"/>
    </source>
</evidence>
<dbReference type="AlphaFoldDB" id="A0A2T2P5S4"/>
<evidence type="ECO:0000256" key="5">
    <source>
        <dbReference type="SAM" id="Phobius"/>
    </source>
</evidence>
<keyword evidence="3" id="KW-0560">Oxidoreductase</keyword>
<dbReference type="SUPFAM" id="SSF51735">
    <property type="entry name" value="NAD(P)-binding Rossmann-fold domains"/>
    <property type="match status" value="1"/>
</dbReference>
<keyword evidence="5" id="KW-0812">Transmembrane</keyword>
<dbReference type="PANTHER" id="PTHR24322">
    <property type="entry name" value="PKSB"/>
    <property type="match status" value="1"/>
</dbReference>
<dbReference type="PRINTS" id="PR00080">
    <property type="entry name" value="SDRFAMILY"/>
</dbReference>
<feature type="transmembrane region" description="Helical" evidence="5">
    <location>
        <begin position="47"/>
        <end position="65"/>
    </location>
</feature>
<dbReference type="Pfam" id="PF00106">
    <property type="entry name" value="adh_short"/>
    <property type="match status" value="1"/>
</dbReference>
<dbReference type="EMBL" id="KZ678129">
    <property type="protein sequence ID" value="PSN72678.1"/>
    <property type="molecule type" value="Genomic_DNA"/>
</dbReference>
<dbReference type="STRING" id="1448308.A0A2T2P5S4"/>
<protein>
    <submittedName>
        <fullName evidence="6">NAD(P)-binding protein</fullName>
    </submittedName>
</protein>
<dbReference type="GO" id="GO:0016616">
    <property type="term" value="F:oxidoreductase activity, acting on the CH-OH group of donors, NAD or NADP as acceptor"/>
    <property type="evidence" value="ECO:0007669"/>
    <property type="project" value="TreeGrafter"/>
</dbReference>
<dbReference type="InterPro" id="IPR020904">
    <property type="entry name" value="Sc_DH/Rdtase_CS"/>
</dbReference>
<dbReference type="Proteomes" id="UP000240883">
    <property type="component" value="Unassembled WGS sequence"/>
</dbReference>
<dbReference type="PROSITE" id="PS00061">
    <property type="entry name" value="ADH_SHORT"/>
    <property type="match status" value="1"/>
</dbReference>
<evidence type="ECO:0000256" key="1">
    <source>
        <dbReference type="ARBA" id="ARBA00006484"/>
    </source>
</evidence>
<evidence type="ECO:0000313" key="6">
    <source>
        <dbReference type="EMBL" id="PSN72678.1"/>
    </source>
</evidence>
<proteinExistence type="inferred from homology"/>
<evidence type="ECO:0000256" key="4">
    <source>
        <dbReference type="RuleBase" id="RU000363"/>
    </source>
</evidence>